<feature type="region of interest" description="Disordered" evidence="2">
    <location>
        <begin position="113"/>
        <end position="132"/>
    </location>
</feature>
<dbReference type="Gene3D" id="3.60.110.10">
    <property type="entry name" value="Carbon-nitrogen hydrolase"/>
    <property type="match status" value="1"/>
</dbReference>
<dbReference type="InterPro" id="IPR050345">
    <property type="entry name" value="Aliph_Amidase/BUP"/>
</dbReference>
<gene>
    <name evidence="4" type="ORF">BDV41DRAFT_578681</name>
</gene>
<dbReference type="PROSITE" id="PS50263">
    <property type="entry name" value="CN_HYDROLASE"/>
    <property type="match status" value="1"/>
</dbReference>
<protein>
    <submittedName>
        <fullName evidence="4">Carbon-nitrogen hydrolase</fullName>
    </submittedName>
</protein>
<dbReference type="EMBL" id="ML738343">
    <property type="protein sequence ID" value="KAE8311399.1"/>
    <property type="molecule type" value="Genomic_DNA"/>
</dbReference>
<evidence type="ECO:0000313" key="4">
    <source>
        <dbReference type="EMBL" id="KAE8311399.1"/>
    </source>
</evidence>
<dbReference type="Pfam" id="PF00795">
    <property type="entry name" value="CN_hydrolase"/>
    <property type="match status" value="1"/>
</dbReference>
<feature type="compositionally biased region" description="Low complexity" evidence="2">
    <location>
        <begin position="113"/>
        <end position="125"/>
    </location>
</feature>
<dbReference type="InterPro" id="IPR036526">
    <property type="entry name" value="C-N_Hydrolase_sf"/>
</dbReference>
<feature type="domain" description="CN hydrolase" evidence="3">
    <location>
        <begin position="25"/>
        <end position="294"/>
    </location>
</feature>
<reference evidence="5" key="1">
    <citation type="submission" date="2019-04" db="EMBL/GenBank/DDBJ databases">
        <title>Friends and foes A comparative genomics studyof 23 Aspergillus species from section Flavi.</title>
        <authorList>
            <consortium name="DOE Joint Genome Institute"/>
            <person name="Kjaerbolling I."/>
            <person name="Vesth T."/>
            <person name="Frisvad J.C."/>
            <person name="Nybo J.L."/>
            <person name="Theobald S."/>
            <person name="Kildgaard S."/>
            <person name="Isbrandt T."/>
            <person name="Kuo A."/>
            <person name="Sato A."/>
            <person name="Lyhne E.K."/>
            <person name="Kogle M.E."/>
            <person name="Wiebenga A."/>
            <person name="Kun R.S."/>
            <person name="Lubbers R.J."/>
            <person name="Makela M.R."/>
            <person name="Barry K."/>
            <person name="Chovatia M."/>
            <person name="Clum A."/>
            <person name="Daum C."/>
            <person name="Haridas S."/>
            <person name="He G."/>
            <person name="LaButti K."/>
            <person name="Lipzen A."/>
            <person name="Mondo S."/>
            <person name="Riley R."/>
            <person name="Salamov A."/>
            <person name="Simmons B.A."/>
            <person name="Magnuson J.K."/>
            <person name="Henrissat B."/>
            <person name="Mortensen U.H."/>
            <person name="Larsen T.O."/>
            <person name="Devries R.P."/>
            <person name="Grigoriev I.V."/>
            <person name="Machida M."/>
            <person name="Baker S.E."/>
            <person name="Andersen M.R."/>
        </authorList>
    </citation>
    <scope>NUCLEOTIDE SEQUENCE [LARGE SCALE GENOMIC DNA]</scope>
    <source>
        <strain evidence="5">CBS 130015</strain>
    </source>
</reference>
<dbReference type="InterPro" id="IPR003010">
    <property type="entry name" value="C-N_Hydrolase"/>
</dbReference>
<dbReference type="PANTHER" id="PTHR43674">
    <property type="entry name" value="NITRILASE C965.09-RELATED"/>
    <property type="match status" value="1"/>
</dbReference>
<evidence type="ECO:0000256" key="2">
    <source>
        <dbReference type="SAM" id="MobiDB-lite"/>
    </source>
</evidence>
<proteinExistence type="predicted"/>
<sequence>METFSRHVVRSIPILCAPHRQILSALAYYYQFKKTPLKPADNCARAVQFIREAAAQGCHLAVLPEFHLTNWIPTDPRFAPLCNDWESYVHRYQALAKECNICIVPGSIVRPVSSSSQEASTPSTEPGDKPAPALENVTFFISNTGEILGSYVKKNLWGPTERAYLRSSGDEPHQVISTPLGPVGLLVCWDLAFPEAWRELVSQGAKIIIVPTLWTRSGASEAGHRQNPSAPSLFLDSILTARTFENTCAVVFANAGGPPGRNYCGLSQINIPYAGPLVRLGTSAEGMGVATLDLEVLEEAEANYNIRKDLEDPSWHYRHTQRVPAKPSKGKL</sequence>
<evidence type="ECO:0000313" key="5">
    <source>
        <dbReference type="Proteomes" id="UP000325433"/>
    </source>
</evidence>
<evidence type="ECO:0000256" key="1">
    <source>
        <dbReference type="ARBA" id="ARBA00022801"/>
    </source>
</evidence>
<dbReference type="PANTHER" id="PTHR43674:SF16">
    <property type="entry name" value="CARBON-NITROGEN FAMILY, PUTATIVE (AFU_ORTHOLOGUE AFUA_5G02350)-RELATED"/>
    <property type="match status" value="1"/>
</dbReference>
<keyword evidence="5" id="KW-1185">Reference proteome</keyword>
<keyword evidence="1 4" id="KW-0378">Hydrolase</keyword>
<name>A0A5N6VU88_9EURO</name>
<organism evidence="4 5">
    <name type="scientific">Aspergillus transmontanensis</name>
    <dbReference type="NCBI Taxonomy" id="1034304"/>
    <lineage>
        <taxon>Eukaryota</taxon>
        <taxon>Fungi</taxon>
        <taxon>Dikarya</taxon>
        <taxon>Ascomycota</taxon>
        <taxon>Pezizomycotina</taxon>
        <taxon>Eurotiomycetes</taxon>
        <taxon>Eurotiomycetidae</taxon>
        <taxon>Eurotiales</taxon>
        <taxon>Aspergillaceae</taxon>
        <taxon>Aspergillus</taxon>
        <taxon>Aspergillus subgen. Circumdati</taxon>
    </lineage>
</organism>
<accession>A0A5N6VU88</accession>
<dbReference type="AlphaFoldDB" id="A0A5N6VU88"/>
<dbReference type="CDD" id="cd07197">
    <property type="entry name" value="nitrilase"/>
    <property type="match status" value="1"/>
</dbReference>
<dbReference type="GO" id="GO:0016811">
    <property type="term" value="F:hydrolase activity, acting on carbon-nitrogen (but not peptide) bonds, in linear amides"/>
    <property type="evidence" value="ECO:0007669"/>
    <property type="project" value="TreeGrafter"/>
</dbReference>
<dbReference type="Proteomes" id="UP000325433">
    <property type="component" value="Unassembled WGS sequence"/>
</dbReference>
<dbReference type="SUPFAM" id="SSF56317">
    <property type="entry name" value="Carbon-nitrogen hydrolase"/>
    <property type="match status" value="1"/>
</dbReference>
<evidence type="ECO:0000259" key="3">
    <source>
        <dbReference type="PROSITE" id="PS50263"/>
    </source>
</evidence>